<proteinExistence type="predicted"/>
<keyword evidence="4" id="KW-1185">Reference proteome</keyword>
<gene>
    <name evidence="3" type="ORF">LPAF129_16300</name>
</gene>
<accession>A0ABQ5JLK5</accession>
<name>A0ABQ5JLK5_9LACO</name>
<dbReference type="Proteomes" id="UP001055149">
    <property type="component" value="Unassembled WGS sequence"/>
</dbReference>
<feature type="compositionally biased region" description="Basic and acidic residues" evidence="1">
    <location>
        <begin position="63"/>
        <end position="72"/>
    </location>
</feature>
<feature type="transmembrane region" description="Helical" evidence="2">
    <location>
        <begin position="80"/>
        <end position="98"/>
    </location>
</feature>
<comment type="caution">
    <text evidence="3">The sequence shown here is derived from an EMBL/GenBank/DDBJ whole genome shotgun (WGS) entry which is preliminary data.</text>
</comment>
<evidence type="ECO:0000313" key="3">
    <source>
        <dbReference type="EMBL" id="GKS81944.1"/>
    </source>
</evidence>
<protein>
    <submittedName>
        <fullName evidence="3">Uncharacterized protein</fullName>
    </submittedName>
</protein>
<reference evidence="3" key="1">
    <citation type="journal article" date="2022" name="Int. J. Syst. Evol. Microbiol.">
        <title>A novel species of lactic acid bacteria, Ligilactobacillus pabuli sp. nov., isolated from alfalfa silage.</title>
        <authorList>
            <person name="Tohno M."/>
            <person name="Tanizawa Y."/>
            <person name="Sawada H."/>
            <person name="Sakamoto M."/>
            <person name="Ohkuma M."/>
            <person name="Kobayashi H."/>
        </authorList>
    </citation>
    <scope>NUCLEOTIDE SEQUENCE</scope>
    <source>
        <strain evidence="3">AF129</strain>
    </source>
</reference>
<evidence type="ECO:0000313" key="4">
    <source>
        <dbReference type="Proteomes" id="UP001055149"/>
    </source>
</evidence>
<dbReference type="RefSeq" id="WP_244055873.1">
    <property type="nucleotide sequence ID" value="NZ_BQXH01000015.1"/>
</dbReference>
<keyword evidence="2" id="KW-0472">Membrane</keyword>
<keyword evidence="2" id="KW-0812">Transmembrane</keyword>
<dbReference type="EMBL" id="BQXH01000015">
    <property type="protein sequence ID" value="GKS81944.1"/>
    <property type="molecule type" value="Genomic_DNA"/>
</dbReference>
<evidence type="ECO:0000256" key="1">
    <source>
        <dbReference type="SAM" id="MobiDB-lite"/>
    </source>
</evidence>
<sequence>MDEQENLSRRKKTSSKNNKTNWLQKIWQSRKKQSAQPEGEQEAEVNSIPTEQEHLSRSQTRQARTDNSEADKKNRLGRRLNFVIIILVLLIIGVYLFMRFVNF</sequence>
<evidence type="ECO:0000256" key="2">
    <source>
        <dbReference type="SAM" id="Phobius"/>
    </source>
</evidence>
<keyword evidence="2" id="KW-1133">Transmembrane helix</keyword>
<organism evidence="3 4">
    <name type="scientific">Ligilactobacillus pabuli</name>
    <dbReference type="NCBI Taxonomy" id="2886039"/>
    <lineage>
        <taxon>Bacteria</taxon>
        <taxon>Bacillati</taxon>
        <taxon>Bacillota</taxon>
        <taxon>Bacilli</taxon>
        <taxon>Lactobacillales</taxon>
        <taxon>Lactobacillaceae</taxon>
        <taxon>Ligilactobacillus</taxon>
    </lineage>
</organism>
<feature type="region of interest" description="Disordered" evidence="1">
    <location>
        <begin position="1"/>
        <end position="72"/>
    </location>
</feature>